<feature type="active site" description="Proton acceptor" evidence="12">
    <location>
        <position position="155"/>
    </location>
</feature>
<reference evidence="16" key="1">
    <citation type="submission" date="2020-08" db="EMBL/GenBank/DDBJ databases">
        <title>Genome public.</title>
        <authorList>
            <person name="Liu C."/>
            <person name="Sun Q."/>
        </authorList>
    </citation>
    <scope>NUCLEOTIDE SEQUENCE</scope>
    <source>
        <strain evidence="16">NSJ-51</strain>
    </source>
</reference>
<evidence type="ECO:0000313" key="16">
    <source>
        <dbReference type="EMBL" id="MBC5733584.1"/>
    </source>
</evidence>
<dbReference type="InterPro" id="IPR002347">
    <property type="entry name" value="SDR_fam"/>
</dbReference>
<evidence type="ECO:0000256" key="14">
    <source>
        <dbReference type="RuleBase" id="RU366074"/>
    </source>
</evidence>
<comment type="similarity">
    <text evidence="3 14">Belongs to the short-chain dehydrogenases/reductases (SDR) family.</text>
</comment>
<dbReference type="GO" id="GO:0006633">
    <property type="term" value="P:fatty acid biosynthetic process"/>
    <property type="evidence" value="ECO:0007669"/>
    <property type="project" value="UniProtKB-UniPathway"/>
</dbReference>
<dbReference type="NCBIfam" id="TIGR01830">
    <property type="entry name" value="3oxo_ACP_reduc"/>
    <property type="match status" value="1"/>
</dbReference>
<evidence type="ECO:0000256" key="3">
    <source>
        <dbReference type="ARBA" id="ARBA00006484"/>
    </source>
</evidence>
<evidence type="ECO:0000259" key="15">
    <source>
        <dbReference type="SMART" id="SM00822"/>
    </source>
</evidence>
<evidence type="ECO:0000256" key="2">
    <source>
        <dbReference type="ARBA" id="ARBA00005194"/>
    </source>
</evidence>
<keyword evidence="4 14" id="KW-0444">Lipid biosynthesis</keyword>
<keyword evidence="5 14" id="KW-0276">Fatty acid metabolism</keyword>
<comment type="subunit">
    <text evidence="14">Homotetramer.</text>
</comment>
<dbReference type="NCBIfam" id="NF005559">
    <property type="entry name" value="PRK07231.1"/>
    <property type="match status" value="1"/>
</dbReference>
<dbReference type="InterPro" id="IPR057326">
    <property type="entry name" value="KR_dom"/>
</dbReference>
<dbReference type="EC" id="1.1.1.100" evidence="14"/>
<dbReference type="InterPro" id="IPR011284">
    <property type="entry name" value="3oxo_ACP_reduc"/>
</dbReference>
<dbReference type="UniPathway" id="UPA00094"/>
<gene>
    <name evidence="16" type="primary">fabG</name>
    <name evidence="16" type="ORF">H8S57_07560</name>
</gene>
<feature type="binding site" evidence="13">
    <location>
        <position position="188"/>
    </location>
    <ligand>
        <name>NADP(+)</name>
        <dbReference type="ChEBI" id="CHEBI:58349"/>
    </ligand>
</feature>
<dbReference type="FunFam" id="3.40.50.720:FF:000037">
    <property type="entry name" value="3-oxoacyl-[acyl-carrier-protein] reductase FabG"/>
    <property type="match status" value="1"/>
</dbReference>
<evidence type="ECO:0000256" key="13">
    <source>
        <dbReference type="PIRSR" id="PIRSR611284-2"/>
    </source>
</evidence>
<keyword evidence="7 14" id="KW-0560">Oxidoreductase</keyword>
<evidence type="ECO:0000256" key="1">
    <source>
        <dbReference type="ARBA" id="ARBA00002607"/>
    </source>
</evidence>
<evidence type="ECO:0000256" key="9">
    <source>
        <dbReference type="ARBA" id="ARBA00023160"/>
    </source>
</evidence>
<dbReference type="EMBL" id="JACOPP010000008">
    <property type="protein sequence ID" value="MBC5733584.1"/>
    <property type="molecule type" value="Genomic_DNA"/>
</dbReference>
<name>A0A8J6JE56_9FIRM</name>
<evidence type="ECO:0000256" key="8">
    <source>
        <dbReference type="ARBA" id="ARBA00023098"/>
    </source>
</evidence>
<feature type="binding site" evidence="13">
    <location>
        <begin position="12"/>
        <end position="15"/>
    </location>
    <ligand>
        <name>NADP(+)</name>
        <dbReference type="ChEBI" id="CHEBI:58349"/>
    </ligand>
</feature>
<comment type="catalytic activity">
    <reaction evidence="11 14">
        <text>a (3R)-hydroxyacyl-[ACP] + NADP(+) = a 3-oxoacyl-[ACP] + NADPH + H(+)</text>
        <dbReference type="Rhea" id="RHEA:17397"/>
        <dbReference type="Rhea" id="RHEA-COMP:9916"/>
        <dbReference type="Rhea" id="RHEA-COMP:9945"/>
        <dbReference type="ChEBI" id="CHEBI:15378"/>
        <dbReference type="ChEBI" id="CHEBI:57783"/>
        <dbReference type="ChEBI" id="CHEBI:58349"/>
        <dbReference type="ChEBI" id="CHEBI:78776"/>
        <dbReference type="ChEBI" id="CHEBI:78827"/>
        <dbReference type="EC" id="1.1.1.100"/>
    </reaction>
</comment>
<feature type="binding site" evidence="13">
    <location>
        <begin position="155"/>
        <end position="159"/>
    </location>
    <ligand>
        <name>NADP(+)</name>
        <dbReference type="ChEBI" id="CHEBI:58349"/>
    </ligand>
</feature>
<keyword evidence="17" id="KW-1185">Reference proteome</keyword>
<protein>
    <recommendedName>
        <fullName evidence="14">3-oxoacyl-[acyl-carrier-protein] reductase</fullName>
        <ecNumber evidence="14">1.1.1.100</ecNumber>
    </recommendedName>
</protein>
<comment type="function">
    <text evidence="1 14">Catalyzes the NADPH-dependent reduction of beta-ketoacyl-ACP substrates to beta-hydroxyacyl-ACP products, the first reductive step in the elongation cycle of fatty acid biosynthesis.</text>
</comment>
<feature type="domain" description="Ketoreductase" evidence="15">
    <location>
        <begin position="6"/>
        <end position="191"/>
    </location>
</feature>
<dbReference type="InterPro" id="IPR020904">
    <property type="entry name" value="Sc_DH/Rdtase_CS"/>
</dbReference>
<dbReference type="PRINTS" id="PR00080">
    <property type="entry name" value="SDRFAMILY"/>
</dbReference>
<dbReference type="AlphaFoldDB" id="A0A8J6JE56"/>
<dbReference type="InterPro" id="IPR050259">
    <property type="entry name" value="SDR"/>
</dbReference>
<organism evidence="16 17">
    <name type="scientific">Lawsonibacter hominis</name>
    <dbReference type="NCBI Taxonomy" id="2763053"/>
    <lineage>
        <taxon>Bacteria</taxon>
        <taxon>Bacillati</taxon>
        <taxon>Bacillota</taxon>
        <taxon>Clostridia</taxon>
        <taxon>Eubacteriales</taxon>
        <taxon>Oscillospiraceae</taxon>
        <taxon>Lawsonibacter</taxon>
    </lineage>
</organism>
<keyword evidence="10" id="KW-0753">Steroid metabolism</keyword>
<dbReference type="Gene3D" id="3.40.50.720">
    <property type="entry name" value="NAD(P)-binding Rossmann-like Domain"/>
    <property type="match status" value="1"/>
</dbReference>
<dbReference type="CDD" id="cd05333">
    <property type="entry name" value="BKR_SDR_c"/>
    <property type="match status" value="1"/>
</dbReference>
<comment type="caution">
    <text evidence="16">The sequence shown here is derived from an EMBL/GenBank/DDBJ whole genome shotgun (WGS) entry which is preliminary data.</text>
</comment>
<dbReference type="PANTHER" id="PTHR42879:SF2">
    <property type="entry name" value="3-OXOACYL-[ACYL-CARRIER-PROTEIN] REDUCTASE FABG"/>
    <property type="match status" value="1"/>
</dbReference>
<evidence type="ECO:0000256" key="5">
    <source>
        <dbReference type="ARBA" id="ARBA00022832"/>
    </source>
</evidence>
<evidence type="ECO:0000256" key="6">
    <source>
        <dbReference type="ARBA" id="ARBA00022857"/>
    </source>
</evidence>
<dbReference type="GO" id="GO:0004316">
    <property type="term" value="F:3-oxoacyl-[acyl-carrier-protein] reductase (NADPH) activity"/>
    <property type="evidence" value="ECO:0007669"/>
    <property type="project" value="UniProtKB-UniRule"/>
</dbReference>
<sequence length="247" mass="25359">MRLTGKTALVTGGSRGIGRAICLELARQGASVAVNYSGSAGAAEQTVQACRAVGAQAFALQADVASSAACQAMLQAVLERFGRLDILVCNAGVARDELMLRLREEDFDTVINTNLKGAFLCMKAACRPMVKQRCGRIVAVSSVVGLRGNPGQTNYAASKAGLIGLGKSLAKELASRNVTVNLVAPGLIDTDMTAALPEVARAALLASIPMGRMGAAEDVARAVAFLASDEAAYITGQVLCVDGGMAV</sequence>
<dbReference type="GO" id="GO:0051287">
    <property type="term" value="F:NAD binding"/>
    <property type="evidence" value="ECO:0007669"/>
    <property type="project" value="UniProtKB-UniRule"/>
</dbReference>
<evidence type="ECO:0000256" key="4">
    <source>
        <dbReference type="ARBA" id="ARBA00022516"/>
    </source>
</evidence>
<dbReference type="SMART" id="SM00822">
    <property type="entry name" value="PKS_KR"/>
    <property type="match status" value="1"/>
</dbReference>
<feature type="binding site" evidence="13">
    <location>
        <position position="90"/>
    </location>
    <ligand>
        <name>NADP(+)</name>
        <dbReference type="ChEBI" id="CHEBI:58349"/>
    </ligand>
</feature>
<proteinExistence type="inferred from homology"/>
<evidence type="ECO:0000256" key="7">
    <source>
        <dbReference type="ARBA" id="ARBA00023002"/>
    </source>
</evidence>
<dbReference type="PRINTS" id="PR00081">
    <property type="entry name" value="GDHRDH"/>
</dbReference>
<dbReference type="NCBIfam" id="NF004200">
    <property type="entry name" value="PRK05653.1-5"/>
    <property type="match status" value="1"/>
</dbReference>
<evidence type="ECO:0000256" key="10">
    <source>
        <dbReference type="ARBA" id="ARBA00023221"/>
    </source>
</evidence>
<dbReference type="NCBIfam" id="NF009466">
    <property type="entry name" value="PRK12826.1-2"/>
    <property type="match status" value="1"/>
</dbReference>
<accession>A0A8J6JE56</accession>
<dbReference type="Pfam" id="PF13561">
    <property type="entry name" value="adh_short_C2"/>
    <property type="match status" value="1"/>
</dbReference>
<evidence type="ECO:0000256" key="11">
    <source>
        <dbReference type="ARBA" id="ARBA00048508"/>
    </source>
</evidence>
<dbReference type="SUPFAM" id="SSF51735">
    <property type="entry name" value="NAD(P)-binding Rossmann-fold domains"/>
    <property type="match status" value="1"/>
</dbReference>
<dbReference type="RefSeq" id="WP_186907479.1">
    <property type="nucleotide sequence ID" value="NZ_JACOPP010000008.1"/>
</dbReference>
<keyword evidence="8 14" id="KW-0443">Lipid metabolism</keyword>
<dbReference type="GO" id="GO:0008202">
    <property type="term" value="P:steroid metabolic process"/>
    <property type="evidence" value="ECO:0007669"/>
    <property type="project" value="UniProtKB-KW"/>
</dbReference>
<comment type="pathway">
    <text evidence="2 14">Lipid metabolism; fatty acid biosynthesis.</text>
</comment>
<dbReference type="PROSITE" id="PS00061">
    <property type="entry name" value="ADH_SHORT"/>
    <property type="match status" value="1"/>
</dbReference>
<dbReference type="Proteomes" id="UP000661435">
    <property type="component" value="Unassembled WGS sequence"/>
</dbReference>
<evidence type="ECO:0000313" key="17">
    <source>
        <dbReference type="Proteomes" id="UP000661435"/>
    </source>
</evidence>
<evidence type="ECO:0000256" key="12">
    <source>
        <dbReference type="PIRSR" id="PIRSR611284-1"/>
    </source>
</evidence>
<keyword evidence="6 13" id="KW-0521">NADP</keyword>
<keyword evidence="9 14" id="KW-0275">Fatty acid biosynthesis</keyword>
<dbReference type="InterPro" id="IPR036291">
    <property type="entry name" value="NAD(P)-bd_dom_sf"/>
</dbReference>
<dbReference type="PANTHER" id="PTHR42879">
    <property type="entry name" value="3-OXOACYL-(ACYL-CARRIER-PROTEIN) REDUCTASE"/>
    <property type="match status" value="1"/>
</dbReference>